<dbReference type="SUPFAM" id="SSF52833">
    <property type="entry name" value="Thioredoxin-like"/>
    <property type="match status" value="1"/>
</dbReference>
<dbReference type="PANTHER" id="PTHR11592">
    <property type="entry name" value="GLUTATHIONE PEROXIDASE"/>
    <property type="match status" value="1"/>
</dbReference>
<dbReference type="GO" id="GO:0006979">
    <property type="term" value="P:response to oxidative stress"/>
    <property type="evidence" value="ECO:0007669"/>
    <property type="project" value="InterPro"/>
</dbReference>
<evidence type="ECO:0000256" key="1">
    <source>
        <dbReference type="ARBA" id="ARBA00006926"/>
    </source>
</evidence>
<evidence type="ECO:0000256" key="2">
    <source>
        <dbReference type="ARBA" id="ARBA00022559"/>
    </source>
</evidence>
<dbReference type="Gene3D" id="3.40.30.10">
    <property type="entry name" value="Glutaredoxin"/>
    <property type="match status" value="1"/>
</dbReference>
<dbReference type="PROSITE" id="PS51355">
    <property type="entry name" value="GLUTATHIONE_PEROXID_3"/>
    <property type="match status" value="1"/>
</dbReference>
<protein>
    <recommendedName>
        <fullName evidence="7">Glutathione peroxidase</fullName>
    </recommendedName>
</protein>
<organism evidence="5 6">
    <name type="scientific">Echinostoma caproni</name>
    <dbReference type="NCBI Taxonomy" id="27848"/>
    <lineage>
        <taxon>Eukaryota</taxon>
        <taxon>Metazoa</taxon>
        <taxon>Spiralia</taxon>
        <taxon>Lophotrochozoa</taxon>
        <taxon>Platyhelminthes</taxon>
        <taxon>Trematoda</taxon>
        <taxon>Digenea</taxon>
        <taxon>Plagiorchiida</taxon>
        <taxon>Echinostomata</taxon>
        <taxon>Echinostomatoidea</taxon>
        <taxon>Echinostomatidae</taxon>
        <taxon>Echinostoma</taxon>
    </lineage>
</organism>
<dbReference type="AlphaFoldDB" id="A0A3P8GVB1"/>
<dbReference type="GO" id="GO:0004601">
    <property type="term" value="F:peroxidase activity"/>
    <property type="evidence" value="ECO:0007669"/>
    <property type="project" value="UniProtKB-KW"/>
</dbReference>
<evidence type="ECO:0000313" key="5">
    <source>
        <dbReference type="EMBL" id="VDP93112.1"/>
    </source>
</evidence>
<keyword evidence="2" id="KW-0575">Peroxidase</keyword>
<comment type="similarity">
    <text evidence="1">Belongs to the glutathione peroxidase family.</text>
</comment>
<dbReference type="PROSITE" id="PS00763">
    <property type="entry name" value="GLUTATHIONE_PEROXID_2"/>
    <property type="match status" value="1"/>
</dbReference>
<keyword evidence="4" id="KW-0560">Oxidoreductase</keyword>
<proteinExistence type="inferred from homology"/>
<evidence type="ECO:0008006" key="7">
    <source>
        <dbReference type="Google" id="ProtNLM"/>
    </source>
</evidence>
<dbReference type="Proteomes" id="UP000272942">
    <property type="component" value="Unassembled WGS sequence"/>
</dbReference>
<dbReference type="InterPro" id="IPR036249">
    <property type="entry name" value="Thioredoxin-like_sf"/>
</dbReference>
<dbReference type="OrthoDB" id="446890at2759"/>
<evidence type="ECO:0000256" key="3">
    <source>
        <dbReference type="ARBA" id="ARBA00022933"/>
    </source>
</evidence>
<evidence type="ECO:0000313" key="6">
    <source>
        <dbReference type="Proteomes" id="UP000272942"/>
    </source>
</evidence>
<name>A0A3P8GVB1_9TREM</name>
<gene>
    <name evidence="5" type="ORF">ECPE_LOCUS15840</name>
</gene>
<dbReference type="InterPro" id="IPR000889">
    <property type="entry name" value="Glutathione_peroxidase"/>
</dbReference>
<keyword evidence="3" id="KW-0712">Selenocysteine</keyword>
<keyword evidence="6" id="KW-1185">Reference proteome</keyword>
<dbReference type="Pfam" id="PF00255">
    <property type="entry name" value="GSHPx"/>
    <property type="match status" value="1"/>
</dbReference>
<accession>A0A3P8GVB1</accession>
<dbReference type="PANTHER" id="PTHR11592:SF134">
    <property type="entry name" value="PHOSPHOLIPID HYDROPEROXIDE GLUTATHIONE PEROXIDASE"/>
    <property type="match status" value="1"/>
</dbReference>
<reference evidence="5 6" key="1">
    <citation type="submission" date="2018-11" db="EMBL/GenBank/DDBJ databases">
        <authorList>
            <consortium name="Pathogen Informatics"/>
        </authorList>
    </citation>
    <scope>NUCLEOTIDE SEQUENCE [LARGE SCALE GENOMIC DNA]</scope>
    <source>
        <strain evidence="5 6">Egypt</strain>
    </source>
</reference>
<dbReference type="EMBL" id="UZAN01061942">
    <property type="protein sequence ID" value="VDP93112.1"/>
    <property type="molecule type" value="Genomic_DNA"/>
</dbReference>
<evidence type="ECO:0000256" key="4">
    <source>
        <dbReference type="ARBA" id="ARBA00023002"/>
    </source>
</evidence>
<sequence>MTETNYHQLQSLYTNFAGRGLRILAFPCNQFGGQEPGTDAEIKERILNKFNVTFDLFAKVDVNGENAIPLYEFLKSKISGPFYYK</sequence>
<dbReference type="InterPro" id="IPR029760">
    <property type="entry name" value="GPX_CS"/>
</dbReference>